<dbReference type="GO" id="GO:0009897">
    <property type="term" value="C:external side of plasma membrane"/>
    <property type="evidence" value="ECO:0007669"/>
    <property type="project" value="TreeGrafter"/>
</dbReference>
<dbReference type="GO" id="GO:0001817">
    <property type="term" value="P:regulation of cytokine production"/>
    <property type="evidence" value="ECO:0007669"/>
    <property type="project" value="TreeGrafter"/>
</dbReference>
<feature type="domain" description="Ig-like" evidence="4">
    <location>
        <begin position="75"/>
        <end position="182"/>
    </location>
</feature>
<dbReference type="GO" id="GO:0050852">
    <property type="term" value="P:T cell receptor signaling pathway"/>
    <property type="evidence" value="ECO:0007669"/>
    <property type="project" value="TreeGrafter"/>
</dbReference>
<dbReference type="GO" id="GO:0005102">
    <property type="term" value="F:signaling receptor binding"/>
    <property type="evidence" value="ECO:0007669"/>
    <property type="project" value="TreeGrafter"/>
</dbReference>
<evidence type="ECO:0000313" key="6">
    <source>
        <dbReference type="RefSeq" id="XP_013884926.1"/>
    </source>
</evidence>
<dbReference type="InterPro" id="IPR013783">
    <property type="entry name" value="Ig-like_fold"/>
</dbReference>
<evidence type="ECO:0000256" key="2">
    <source>
        <dbReference type="ARBA" id="ARBA00023136"/>
    </source>
</evidence>
<organism evidence="5 6">
    <name type="scientific">Austrofundulus limnaeus</name>
    <name type="common">Annual killifish</name>
    <dbReference type="NCBI Taxonomy" id="52670"/>
    <lineage>
        <taxon>Eukaryota</taxon>
        <taxon>Metazoa</taxon>
        <taxon>Chordata</taxon>
        <taxon>Craniata</taxon>
        <taxon>Vertebrata</taxon>
        <taxon>Euteleostomi</taxon>
        <taxon>Actinopterygii</taxon>
        <taxon>Neopterygii</taxon>
        <taxon>Teleostei</taxon>
        <taxon>Neoteleostei</taxon>
        <taxon>Acanthomorphata</taxon>
        <taxon>Ovalentaria</taxon>
        <taxon>Atherinomorphae</taxon>
        <taxon>Cyprinodontiformes</taxon>
        <taxon>Rivulidae</taxon>
        <taxon>Austrofundulus</taxon>
    </lineage>
</organism>
<keyword evidence="5" id="KW-1185">Reference proteome</keyword>
<evidence type="ECO:0000259" key="4">
    <source>
        <dbReference type="PROSITE" id="PS50835"/>
    </source>
</evidence>
<evidence type="ECO:0000256" key="1">
    <source>
        <dbReference type="ARBA" id="ARBA00004370"/>
    </source>
</evidence>
<dbReference type="STRING" id="52670.A0A2I4CY51"/>
<dbReference type="AlphaFoldDB" id="A0A2I4CY51"/>
<dbReference type="Gene3D" id="1.10.287.210">
    <property type="match status" value="1"/>
</dbReference>
<dbReference type="PANTHER" id="PTHR24100">
    <property type="entry name" value="BUTYROPHILIN"/>
    <property type="match status" value="1"/>
</dbReference>
<dbReference type="InterPro" id="IPR007110">
    <property type="entry name" value="Ig-like_dom"/>
</dbReference>
<evidence type="ECO:0000313" key="5">
    <source>
        <dbReference type="Proteomes" id="UP000192220"/>
    </source>
</evidence>
<dbReference type="SUPFAM" id="SSF58069">
    <property type="entry name" value="Virus ectodomain"/>
    <property type="match status" value="1"/>
</dbReference>
<dbReference type="KEGG" id="alim:106533233"/>
<dbReference type="Proteomes" id="UP000192220">
    <property type="component" value="Unplaced"/>
</dbReference>
<sequence length="299" mass="34637">MKVHVFENGSDQPGEQDQFYRNRTEMNKDLLRTGDLSLTLKRPRVREGQIFTCRVYNKEGHFLMEKQVDLKVKVPQVEVEVESGAESVLLSCRTTDRLPEITKVEWTNRDDMKVHVFQNGSDQPEEQFCFYRNRTEMNKDLLKTGDLSLTLKRPRVKDSQIFTCTVYNKGEHTLMMKQVYLEVKVNLRPAILVLDSLVYNTHHYPRFMAEPRPLYRQKRSEVISGGVKFLSGVLPWWGTVNNAHHIDQLHTGLENLTEIVEDGFSALGPFVITTRNMLLQHKMALDLLFASQDGLCHVI</sequence>
<dbReference type="SUPFAM" id="SSF48726">
    <property type="entry name" value="Immunoglobulin"/>
    <property type="match status" value="2"/>
</dbReference>
<dbReference type="InParanoid" id="A0A2I4CY51"/>
<dbReference type="PANTHER" id="PTHR24100:SF151">
    <property type="entry name" value="ICOS LIGAND"/>
    <property type="match status" value="1"/>
</dbReference>
<protein>
    <submittedName>
        <fullName evidence="6">Uncharacterized protein LOC106533233</fullName>
    </submittedName>
</protein>
<dbReference type="GeneID" id="106533233"/>
<dbReference type="RefSeq" id="XP_013884926.1">
    <property type="nucleotide sequence ID" value="XM_014029472.1"/>
</dbReference>
<keyword evidence="2" id="KW-0472">Membrane</keyword>
<dbReference type="InterPro" id="IPR013106">
    <property type="entry name" value="Ig_V-set"/>
</dbReference>
<dbReference type="Gene3D" id="2.60.40.10">
    <property type="entry name" value="Immunoglobulins"/>
    <property type="match status" value="2"/>
</dbReference>
<accession>A0A2I4CY51</accession>
<dbReference type="InterPro" id="IPR050504">
    <property type="entry name" value="IgSF_BTN/MOG"/>
</dbReference>
<keyword evidence="3" id="KW-0393">Immunoglobulin domain</keyword>
<gene>
    <name evidence="6" type="primary">LOC106533233</name>
</gene>
<dbReference type="InterPro" id="IPR036179">
    <property type="entry name" value="Ig-like_dom_sf"/>
</dbReference>
<comment type="subcellular location">
    <subcellularLocation>
        <location evidence="1">Membrane</location>
    </subcellularLocation>
</comment>
<dbReference type="PROSITE" id="PS50835">
    <property type="entry name" value="IG_LIKE"/>
    <property type="match status" value="1"/>
</dbReference>
<evidence type="ECO:0000256" key="3">
    <source>
        <dbReference type="ARBA" id="ARBA00023319"/>
    </source>
</evidence>
<reference evidence="6" key="1">
    <citation type="submission" date="2025-08" db="UniProtKB">
        <authorList>
            <consortium name="RefSeq"/>
        </authorList>
    </citation>
    <scope>IDENTIFICATION</scope>
    <source>
        <strain evidence="6">Quisiro</strain>
        <tissue evidence="6">Liver</tissue>
    </source>
</reference>
<proteinExistence type="predicted"/>
<dbReference type="OrthoDB" id="8955870at2759"/>
<name>A0A2I4CY51_AUSLI</name>
<dbReference type="Pfam" id="PF07686">
    <property type="entry name" value="V-set"/>
    <property type="match status" value="1"/>
</dbReference>